<gene>
    <name evidence="2" type="ORF">L9F63_004778</name>
</gene>
<dbReference type="EMBL" id="JASPKZ010008385">
    <property type="protein sequence ID" value="KAJ9579593.1"/>
    <property type="molecule type" value="Genomic_DNA"/>
</dbReference>
<proteinExistence type="predicted"/>
<reference evidence="2" key="2">
    <citation type="submission" date="2023-05" db="EMBL/GenBank/DDBJ databases">
        <authorList>
            <person name="Fouks B."/>
        </authorList>
    </citation>
    <scope>NUCLEOTIDE SEQUENCE</scope>
    <source>
        <strain evidence="2">Stay&amp;Tobe</strain>
        <tissue evidence="2">Testes</tissue>
    </source>
</reference>
<reference evidence="2" key="1">
    <citation type="journal article" date="2023" name="IScience">
        <title>Live-bearing cockroach genome reveals convergent evolutionary mechanisms linked to viviparity in insects and beyond.</title>
        <authorList>
            <person name="Fouks B."/>
            <person name="Harrison M.C."/>
            <person name="Mikhailova A.A."/>
            <person name="Marchal E."/>
            <person name="English S."/>
            <person name="Carruthers M."/>
            <person name="Jennings E.C."/>
            <person name="Chiamaka E.L."/>
            <person name="Frigard R.A."/>
            <person name="Pippel M."/>
            <person name="Attardo G.M."/>
            <person name="Benoit J.B."/>
            <person name="Bornberg-Bauer E."/>
            <person name="Tobe S.S."/>
        </authorList>
    </citation>
    <scope>NUCLEOTIDE SEQUENCE</scope>
    <source>
        <strain evidence="2">Stay&amp;Tobe</strain>
    </source>
</reference>
<sequence>SLRYQISTNSAYIIEVLKKRGRMQRHWHKKRIAYVCMLGVFLYLMFRTRSQNVTFEATVHNSRAADVWEFVADFSNMKKLNPTILDFDIVAERGNFDHWQYSAEYTEFLSTFPFIHNFIVSHFSVKPDKGGSYVIESRHSSCFYTRLACLSSESQFRFYPVETGTRCVENVTYDCPFLFSSLCYREVMYQRREIMSNLQKLLSFPKMETKSM</sequence>
<evidence type="ECO:0000256" key="1">
    <source>
        <dbReference type="SAM" id="Phobius"/>
    </source>
</evidence>
<organism evidence="2 3">
    <name type="scientific">Diploptera punctata</name>
    <name type="common">Pacific beetle cockroach</name>
    <dbReference type="NCBI Taxonomy" id="6984"/>
    <lineage>
        <taxon>Eukaryota</taxon>
        <taxon>Metazoa</taxon>
        <taxon>Ecdysozoa</taxon>
        <taxon>Arthropoda</taxon>
        <taxon>Hexapoda</taxon>
        <taxon>Insecta</taxon>
        <taxon>Pterygota</taxon>
        <taxon>Neoptera</taxon>
        <taxon>Polyneoptera</taxon>
        <taxon>Dictyoptera</taxon>
        <taxon>Blattodea</taxon>
        <taxon>Blaberoidea</taxon>
        <taxon>Blaberidae</taxon>
        <taxon>Diplopterinae</taxon>
        <taxon>Diploptera</taxon>
    </lineage>
</organism>
<comment type="caution">
    <text evidence="2">The sequence shown here is derived from an EMBL/GenBank/DDBJ whole genome shotgun (WGS) entry which is preliminary data.</text>
</comment>
<feature type="transmembrane region" description="Helical" evidence="1">
    <location>
        <begin position="32"/>
        <end position="48"/>
    </location>
</feature>
<keyword evidence="1" id="KW-1133">Transmembrane helix</keyword>
<accession>A0AAD7ZGL0</accession>
<dbReference type="SUPFAM" id="SSF55961">
    <property type="entry name" value="Bet v1-like"/>
    <property type="match status" value="1"/>
</dbReference>
<keyword evidence="1" id="KW-0812">Transmembrane</keyword>
<evidence type="ECO:0000313" key="2">
    <source>
        <dbReference type="EMBL" id="KAJ9579593.1"/>
    </source>
</evidence>
<dbReference type="Proteomes" id="UP001233999">
    <property type="component" value="Unassembled WGS sequence"/>
</dbReference>
<keyword evidence="3" id="KW-1185">Reference proteome</keyword>
<dbReference type="AlphaFoldDB" id="A0AAD7ZGL0"/>
<keyword evidence="1" id="KW-0472">Membrane</keyword>
<name>A0AAD7ZGL0_DIPPU</name>
<evidence type="ECO:0000313" key="3">
    <source>
        <dbReference type="Proteomes" id="UP001233999"/>
    </source>
</evidence>
<feature type="non-terminal residue" evidence="2">
    <location>
        <position position="212"/>
    </location>
</feature>
<protein>
    <submittedName>
        <fullName evidence="2">Uncharacterized protein</fullName>
    </submittedName>
</protein>